<dbReference type="EMBL" id="KT601106">
    <property type="protein sequence ID" value="ALO50134.1"/>
    <property type="molecule type" value="Genomic_RNA"/>
</dbReference>
<name>A0A0S2KP92_9VIRU</name>
<sequence>MPPRTRSSETAETSPGQPSSQGAPSTARNAGAHERNPTGAAPLAPPNPASPRGHSETRSISRNMVLTGVEQNHTFGILRVIVEYLTSKGVTTLPATVRELFPSPWVIGKTSIPVRWVANDFTRLADVLPDVKAWNANGEEIHWLAPGSDWSGVARISAAWDPPVKIAAGILSDVKDAEISSDMVLSVAQRSPQALEQLKKSGKEFKDHFQRLLDPVALRRSPEFVAVAQRYKAQLRSLIDEQQRAIVAARKATAAVNKCLGERDDALSRLDPGYVAKRATAAAALREFGIDLEGDTEMADAEGVAQDALANLDF</sequence>
<evidence type="ECO:0000313" key="2">
    <source>
        <dbReference type="EMBL" id="ALO50134.1"/>
    </source>
</evidence>
<reference evidence="2" key="1">
    <citation type="journal article" date="2015" name="Virus Res.">
        <title>Multiple approaches for the detection and characterization of viral and plasmid symbionts from a collection of marine fungi.</title>
        <authorList>
            <person name="Nerva L."/>
            <person name="Ciuffo M."/>
            <person name="Vallino M."/>
            <person name="Margaria P."/>
            <person name="Varese G.C."/>
            <person name="Gnavi G."/>
            <person name="Turina M."/>
        </authorList>
    </citation>
    <scope>NUCLEOTIDE SEQUENCE</scope>
</reference>
<accession>A0A0S2KP92</accession>
<feature type="region of interest" description="Disordered" evidence="1">
    <location>
        <begin position="1"/>
        <end position="57"/>
    </location>
</feature>
<organism evidence="2">
    <name type="scientific">Penicillium janczewskii Beauveria bassiana-like virus 1</name>
    <dbReference type="NCBI Taxonomy" id="1755782"/>
    <lineage>
        <taxon>Viruses</taxon>
        <taxon>Riboviria</taxon>
        <taxon>Orthornavirae</taxon>
        <taxon>Pisuviricota</taxon>
        <taxon>Duplopiviricetes</taxon>
        <taxon>Durnavirales</taxon>
        <taxon>Amalgaviridae</taxon>
        <taxon>Unirnavirus</taxon>
        <taxon>Unirnavirus pripenicillii</taxon>
    </lineage>
</organism>
<evidence type="ECO:0000256" key="1">
    <source>
        <dbReference type="SAM" id="MobiDB-lite"/>
    </source>
</evidence>
<protein>
    <submittedName>
        <fullName evidence="2">33 kDa protein</fullName>
    </submittedName>
</protein>
<feature type="compositionally biased region" description="Low complexity" evidence="1">
    <location>
        <begin position="14"/>
        <end position="25"/>
    </location>
</feature>
<proteinExistence type="predicted"/>